<dbReference type="AlphaFoldDB" id="A0AA96DFR3"/>
<proteinExistence type="inferred from homology"/>
<feature type="domain" description="AAA+ ATPase" evidence="4">
    <location>
        <begin position="99"/>
        <end position="233"/>
    </location>
</feature>
<dbReference type="EMBL" id="CP134855">
    <property type="protein sequence ID" value="WNL32211.1"/>
    <property type="molecule type" value="Genomic_DNA"/>
</dbReference>
<dbReference type="EMBL" id="CP135130">
    <property type="protein sequence ID" value="WNP38361.1"/>
    <property type="molecule type" value="Genomic_DNA"/>
</dbReference>
<dbReference type="GO" id="GO:0005524">
    <property type="term" value="F:ATP binding"/>
    <property type="evidence" value="ECO:0007669"/>
    <property type="project" value="UniProtKB-KW"/>
</dbReference>
<reference evidence="5" key="1">
    <citation type="submission" date="2023-09" db="EMBL/GenBank/DDBJ databases">
        <title>Arcobacter tbilisiensis sp. nov. isolated from chicken meat in Tbilisi, Georgia.</title>
        <authorList>
            <person name="Matthias R."/>
            <person name="Zautner A.E."/>
        </authorList>
    </citation>
    <scope>NUCLEOTIDE SEQUENCE</scope>
    <source>
        <strain evidence="7">LEO 101</strain>
        <strain evidence="5">LEO 49</strain>
        <strain evidence="8">LEO 50</strain>
        <strain evidence="6">LEO 53</strain>
    </source>
</reference>
<dbReference type="PIRSF" id="PIRSF003073">
    <property type="entry name" value="DNAC_TnpB_IstB"/>
    <property type="match status" value="1"/>
</dbReference>
<sequence>MELLSPIEQLCEELKLPVVAQEYNNLSIIASQENWKYSQFLEELLRQEYNEKMSRSKNILTKMAGFPAIKTIEQFDYSFTIGVNRKQIEELASLAFVKRYKNIIFLGQPGVGKTHLAIALAYKAVLHRYKVRFTTITELIADANKAKRDKKYDSFLKIIVSPSILIIDEIGYFNMSKEDANHFFQIISARYEKGSTILTSNLVFSQWAQIFGGDKVVTTAILDRVLHHSHVINIQGDSYRLKEKRESNINSDIYKFGAKSSTKIVEKIQVV</sequence>
<dbReference type="Gene3D" id="3.40.50.300">
    <property type="entry name" value="P-loop containing nucleotide triphosphate hydrolases"/>
    <property type="match status" value="1"/>
</dbReference>
<dbReference type="NCBIfam" id="NF006616">
    <property type="entry name" value="PRK09183.1"/>
    <property type="match status" value="1"/>
</dbReference>
<name>A0AA96DFR3_9BACT</name>
<keyword evidence="3" id="KW-0067">ATP-binding</keyword>
<evidence type="ECO:0000313" key="8">
    <source>
        <dbReference type="EMBL" id="WNP40453.1"/>
    </source>
</evidence>
<comment type="similarity">
    <text evidence="1">Belongs to the IS21/IS1162 putative ATP-binding protein family.</text>
</comment>
<dbReference type="SUPFAM" id="SSF52540">
    <property type="entry name" value="P-loop containing nucleoside triphosphate hydrolases"/>
    <property type="match status" value="1"/>
</dbReference>
<dbReference type="InterPro" id="IPR047661">
    <property type="entry name" value="IstB"/>
</dbReference>
<evidence type="ECO:0000259" key="4">
    <source>
        <dbReference type="SMART" id="SM00382"/>
    </source>
</evidence>
<organism evidence="5">
    <name type="scientific">Arcobacter sp. AZ-2023</name>
    <dbReference type="NCBI Taxonomy" id="3074453"/>
    <lineage>
        <taxon>Bacteria</taxon>
        <taxon>Pseudomonadati</taxon>
        <taxon>Campylobacterota</taxon>
        <taxon>Epsilonproteobacteria</taxon>
        <taxon>Campylobacterales</taxon>
        <taxon>Arcobacteraceae</taxon>
        <taxon>Arcobacter</taxon>
    </lineage>
</organism>
<dbReference type="InterPro" id="IPR027417">
    <property type="entry name" value="P-loop_NTPase"/>
</dbReference>
<protein>
    <submittedName>
        <fullName evidence="5">IS21-like element helper ATPase IstB</fullName>
    </submittedName>
</protein>
<dbReference type="EMBL" id="CP134853">
    <property type="protein sequence ID" value="WNL26994.1"/>
    <property type="molecule type" value="Genomic_DNA"/>
</dbReference>
<dbReference type="Pfam" id="PF01695">
    <property type="entry name" value="IstB_IS21"/>
    <property type="match status" value="1"/>
</dbReference>
<evidence type="ECO:0000313" key="7">
    <source>
        <dbReference type="EMBL" id="WNP38361.1"/>
    </source>
</evidence>
<keyword evidence="2" id="KW-0547">Nucleotide-binding</keyword>
<dbReference type="InterPro" id="IPR002611">
    <property type="entry name" value="IstB_ATP-bd"/>
</dbReference>
<evidence type="ECO:0000256" key="1">
    <source>
        <dbReference type="ARBA" id="ARBA00008059"/>
    </source>
</evidence>
<dbReference type="GO" id="GO:0006260">
    <property type="term" value="P:DNA replication"/>
    <property type="evidence" value="ECO:0007669"/>
    <property type="project" value="TreeGrafter"/>
</dbReference>
<evidence type="ECO:0000313" key="6">
    <source>
        <dbReference type="EMBL" id="WNL32211.1"/>
    </source>
</evidence>
<accession>A0AA96DFR3</accession>
<dbReference type="InterPro" id="IPR028350">
    <property type="entry name" value="DNAC/IstB-like"/>
</dbReference>
<dbReference type="PANTHER" id="PTHR30050">
    <property type="entry name" value="CHROMOSOMAL REPLICATION INITIATOR PROTEIN DNAA"/>
    <property type="match status" value="1"/>
</dbReference>
<evidence type="ECO:0000256" key="3">
    <source>
        <dbReference type="ARBA" id="ARBA00022840"/>
    </source>
</evidence>
<dbReference type="PANTHER" id="PTHR30050:SF4">
    <property type="entry name" value="ATP-BINDING PROTEIN RV3427C IN INSERTION SEQUENCE-RELATED"/>
    <property type="match status" value="1"/>
</dbReference>
<dbReference type="EMBL" id="CP135131">
    <property type="protein sequence ID" value="WNP40453.1"/>
    <property type="molecule type" value="Genomic_DNA"/>
</dbReference>
<evidence type="ECO:0000313" key="5">
    <source>
        <dbReference type="EMBL" id="WNL26994.1"/>
    </source>
</evidence>
<dbReference type="SMART" id="SM00382">
    <property type="entry name" value="AAA"/>
    <property type="match status" value="1"/>
</dbReference>
<dbReference type="CDD" id="cd00009">
    <property type="entry name" value="AAA"/>
    <property type="match status" value="1"/>
</dbReference>
<gene>
    <name evidence="5" type="primary">istB</name>
    <name evidence="7" type="ORF">RJG58_01355</name>
    <name evidence="8" type="ORF">RMP69_01355</name>
    <name evidence="5" type="ORF">RMQ65_06740</name>
    <name evidence="6" type="ORF">RMQ67_01355</name>
</gene>
<evidence type="ECO:0000256" key="2">
    <source>
        <dbReference type="ARBA" id="ARBA00022741"/>
    </source>
</evidence>
<dbReference type="InterPro" id="IPR003593">
    <property type="entry name" value="AAA+_ATPase"/>
</dbReference>
<dbReference type="NCBIfam" id="NF038214">
    <property type="entry name" value="IS21_help_AAA"/>
    <property type="match status" value="1"/>
</dbReference>